<reference evidence="2 3" key="1">
    <citation type="submission" date="2021-06" db="EMBL/GenBank/DDBJ databases">
        <authorList>
            <person name="Kallberg Y."/>
            <person name="Tangrot J."/>
            <person name="Rosling A."/>
        </authorList>
    </citation>
    <scope>NUCLEOTIDE SEQUENCE [LARGE SCALE GENOMIC DNA]</scope>
    <source>
        <strain evidence="2 3">120-4 pot B 10/14</strain>
    </source>
</reference>
<evidence type="ECO:0000313" key="2">
    <source>
        <dbReference type="EMBL" id="CAG8820896.1"/>
    </source>
</evidence>
<dbReference type="EMBL" id="CAJVQB010034240">
    <property type="protein sequence ID" value="CAG8820896.1"/>
    <property type="molecule type" value="Genomic_DNA"/>
</dbReference>
<feature type="non-terminal residue" evidence="2">
    <location>
        <position position="335"/>
    </location>
</feature>
<accession>A0ABN7W8D1</accession>
<feature type="region of interest" description="Disordered" evidence="1">
    <location>
        <begin position="136"/>
        <end position="158"/>
    </location>
</feature>
<gene>
    <name evidence="2" type="ORF">GMARGA_LOCUS27691</name>
</gene>
<name>A0ABN7W8D1_GIGMA</name>
<protein>
    <submittedName>
        <fullName evidence="2">35902_t:CDS:1</fullName>
    </submittedName>
</protein>
<evidence type="ECO:0000313" key="3">
    <source>
        <dbReference type="Proteomes" id="UP000789901"/>
    </source>
</evidence>
<comment type="caution">
    <text evidence="2">The sequence shown here is derived from an EMBL/GenBank/DDBJ whole genome shotgun (WGS) entry which is preliminary data.</text>
</comment>
<sequence length="335" mass="37865">MSTNPQAETSTTTARCNVNQQRRKDEQDDLINFDPREYEDGYTSPTYSDYIVRPTTPIPIYYEIQLDEGKVDDDRMVIADPDNVLVLPLHDIITDNQYRNIDRQDKYEESPPILVQTPPPRRAIPILCQPILNQLPNSLAQQPPPPNLPDHQPAPGAAAVNPMDQLLQSMNNFVLAMSNNAPNRPWESKVVKFSTFRLGKTVNKYYDELEKLYRKANLTESYLSHESYNNEKISELKKAIAEIAKNMKTLVQKQNKHKITAGSSTFSLAPITSILPRPSNLTTSCKDENAKKGETIDPSNRISSILDQPLPSNLLIPLVLNSKIEMPDAFQPPIE</sequence>
<feature type="region of interest" description="Disordered" evidence="1">
    <location>
        <begin position="1"/>
        <end position="28"/>
    </location>
</feature>
<keyword evidence="3" id="KW-1185">Reference proteome</keyword>
<feature type="compositionally biased region" description="Polar residues" evidence="1">
    <location>
        <begin position="1"/>
        <end position="20"/>
    </location>
</feature>
<dbReference type="Proteomes" id="UP000789901">
    <property type="component" value="Unassembled WGS sequence"/>
</dbReference>
<evidence type="ECO:0000256" key="1">
    <source>
        <dbReference type="SAM" id="MobiDB-lite"/>
    </source>
</evidence>
<organism evidence="2 3">
    <name type="scientific">Gigaspora margarita</name>
    <dbReference type="NCBI Taxonomy" id="4874"/>
    <lineage>
        <taxon>Eukaryota</taxon>
        <taxon>Fungi</taxon>
        <taxon>Fungi incertae sedis</taxon>
        <taxon>Mucoromycota</taxon>
        <taxon>Glomeromycotina</taxon>
        <taxon>Glomeromycetes</taxon>
        <taxon>Diversisporales</taxon>
        <taxon>Gigasporaceae</taxon>
        <taxon>Gigaspora</taxon>
    </lineage>
</organism>
<proteinExistence type="predicted"/>